<keyword evidence="6" id="KW-1185">Reference proteome</keyword>
<evidence type="ECO:0000259" key="4">
    <source>
        <dbReference type="PROSITE" id="PS50949"/>
    </source>
</evidence>
<dbReference type="Proteomes" id="UP000192738">
    <property type="component" value="Unassembled WGS sequence"/>
</dbReference>
<proteinExistence type="predicted"/>
<dbReference type="SUPFAM" id="SSF48008">
    <property type="entry name" value="GntR ligand-binding domain-like"/>
    <property type="match status" value="1"/>
</dbReference>
<dbReference type="InterPro" id="IPR008920">
    <property type="entry name" value="TF_FadR/GntR_C"/>
</dbReference>
<dbReference type="SMART" id="SM00345">
    <property type="entry name" value="HTH_GNTR"/>
    <property type="match status" value="1"/>
</dbReference>
<gene>
    <name evidence="5" type="ORF">SAMN04488500_12931</name>
</gene>
<dbReference type="PANTHER" id="PTHR43537">
    <property type="entry name" value="TRANSCRIPTIONAL REGULATOR, GNTR FAMILY"/>
    <property type="match status" value="1"/>
</dbReference>
<dbReference type="CDD" id="cd07377">
    <property type="entry name" value="WHTH_GntR"/>
    <property type="match status" value="1"/>
</dbReference>
<organism evidence="5 6">
    <name type="scientific">Sporomusa malonica</name>
    <dbReference type="NCBI Taxonomy" id="112901"/>
    <lineage>
        <taxon>Bacteria</taxon>
        <taxon>Bacillati</taxon>
        <taxon>Bacillota</taxon>
        <taxon>Negativicutes</taxon>
        <taxon>Selenomonadales</taxon>
        <taxon>Sporomusaceae</taxon>
        <taxon>Sporomusa</taxon>
    </lineage>
</organism>
<evidence type="ECO:0000256" key="2">
    <source>
        <dbReference type="ARBA" id="ARBA00023125"/>
    </source>
</evidence>
<dbReference type="EMBL" id="FWXI01000029">
    <property type="protein sequence ID" value="SMD12718.1"/>
    <property type="molecule type" value="Genomic_DNA"/>
</dbReference>
<dbReference type="Gene3D" id="1.20.120.530">
    <property type="entry name" value="GntR ligand-binding domain-like"/>
    <property type="match status" value="1"/>
</dbReference>
<dbReference type="SMART" id="SM00895">
    <property type="entry name" value="FCD"/>
    <property type="match status" value="1"/>
</dbReference>
<dbReference type="GO" id="GO:0003700">
    <property type="term" value="F:DNA-binding transcription factor activity"/>
    <property type="evidence" value="ECO:0007669"/>
    <property type="project" value="InterPro"/>
</dbReference>
<dbReference type="Pfam" id="PF00392">
    <property type="entry name" value="GntR"/>
    <property type="match status" value="1"/>
</dbReference>
<dbReference type="Pfam" id="PF07729">
    <property type="entry name" value="FCD"/>
    <property type="match status" value="1"/>
</dbReference>
<evidence type="ECO:0000313" key="6">
    <source>
        <dbReference type="Proteomes" id="UP000192738"/>
    </source>
</evidence>
<feature type="domain" description="HTH gntR-type" evidence="4">
    <location>
        <begin position="50"/>
        <end position="117"/>
    </location>
</feature>
<dbReference type="AlphaFoldDB" id="A0A1W2EU67"/>
<dbReference type="Gene3D" id="1.10.10.10">
    <property type="entry name" value="Winged helix-like DNA-binding domain superfamily/Winged helix DNA-binding domain"/>
    <property type="match status" value="1"/>
</dbReference>
<dbReference type="InterPro" id="IPR011711">
    <property type="entry name" value="GntR_C"/>
</dbReference>
<dbReference type="PANTHER" id="PTHR43537:SF41">
    <property type="entry name" value="TRANSCRIPTIONAL REGULATORY PROTEIN"/>
    <property type="match status" value="1"/>
</dbReference>
<keyword evidence="2" id="KW-0238">DNA-binding</keyword>
<accession>A0A1W2EU67</accession>
<dbReference type="InterPro" id="IPR000524">
    <property type="entry name" value="Tscrpt_reg_HTH_GntR"/>
</dbReference>
<dbReference type="PROSITE" id="PS50949">
    <property type="entry name" value="HTH_GNTR"/>
    <property type="match status" value="1"/>
</dbReference>
<keyword evidence="3" id="KW-0804">Transcription</keyword>
<dbReference type="InterPro" id="IPR036390">
    <property type="entry name" value="WH_DNA-bd_sf"/>
</dbReference>
<name>A0A1W2EU67_9FIRM</name>
<dbReference type="GO" id="GO:0003677">
    <property type="term" value="F:DNA binding"/>
    <property type="evidence" value="ECO:0007669"/>
    <property type="project" value="UniProtKB-KW"/>
</dbReference>
<sequence>MVRIKGSLHPNGIFECIHHTIENGVYKTVKKFYSKSMKNNFTGQIKTAYRTLPGMITNILREAILSGELSGGVQLKQEELATKFGVSMSALREALKSLEAEGLVRFYPNRGAVVSELSVAEAQEIFDIRLFLELGALELAIPNLTEDVLAEADEILKKADEETQSNHWSELNWQFHETLYRSANRPKLLAMIQNLHNNVERYMRLYLTTMHYQTKSQEEHRALLNACAQGNIKGAQKILRKHMADASNNLIEYLS</sequence>
<evidence type="ECO:0000313" key="5">
    <source>
        <dbReference type="EMBL" id="SMD12718.1"/>
    </source>
</evidence>
<evidence type="ECO:0000256" key="3">
    <source>
        <dbReference type="ARBA" id="ARBA00023163"/>
    </source>
</evidence>
<dbReference type="SUPFAM" id="SSF46785">
    <property type="entry name" value="Winged helix' DNA-binding domain"/>
    <property type="match status" value="1"/>
</dbReference>
<keyword evidence="1" id="KW-0805">Transcription regulation</keyword>
<protein>
    <submittedName>
        <fullName evidence="5">Transcriptional regulator, GntR family</fullName>
    </submittedName>
</protein>
<dbReference type="STRING" id="112901.SAMN04488500_12931"/>
<evidence type="ECO:0000256" key="1">
    <source>
        <dbReference type="ARBA" id="ARBA00023015"/>
    </source>
</evidence>
<reference evidence="5 6" key="1">
    <citation type="submission" date="2017-04" db="EMBL/GenBank/DDBJ databases">
        <authorList>
            <person name="Afonso C.L."/>
            <person name="Miller P.J."/>
            <person name="Scott M.A."/>
            <person name="Spackman E."/>
            <person name="Goraichik I."/>
            <person name="Dimitrov K.M."/>
            <person name="Suarez D.L."/>
            <person name="Swayne D.E."/>
        </authorList>
    </citation>
    <scope>NUCLEOTIDE SEQUENCE [LARGE SCALE GENOMIC DNA]</scope>
    <source>
        <strain evidence="5 6">DSM 5090</strain>
    </source>
</reference>
<dbReference type="InterPro" id="IPR036388">
    <property type="entry name" value="WH-like_DNA-bd_sf"/>
</dbReference>